<feature type="transmembrane region" description="Helical" evidence="7">
    <location>
        <begin position="111"/>
        <end position="139"/>
    </location>
</feature>
<keyword evidence="5 7" id="KW-1133">Transmembrane helix</keyword>
<dbReference type="PANTHER" id="PTHR43163:SF6">
    <property type="entry name" value="DIPEPTIDE TRANSPORT SYSTEM PERMEASE PROTEIN DPPB-RELATED"/>
    <property type="match status" value="1"/>
</dbReference>
<feature type="transmembrane region" description="Helical" evidence="7">
    <location>
        <begin position="12"/>
        <end position="29"/>
    </location>
</feature>
<dbReference type="Gene3D" id="1.10.3720.10">
    <property type="entry name" value="MetI-like"/>
    <property type="match status" value="1"/>
</dbReference>
<keyword evidence="6 7" id="KW-0472">Membrane</keyword>
<comment type="similarity">
    <text evidence="7">Belongs to the binding-protein-dependent transport system permease family.</text>
</comment>
<organism evidence="9 10">
    <name type="scientific">Natronoglomus mannanivorans</name>
    <dbReference type="NCBI Taxonomy" id="2979990"/>
    <lineage>
        <taxon>Archaea</taxon>
        <taxon>Methanobacteriati</taxon>
        <taxon>Methanobacteriota</taxon>
        <taxon>Stenosarchaea group</taxon>
        <taxon>Halobacteria</taxon>
        <taxon>Halobacteriales</taxon>
        <taxon>Natrialbaceae</taxon>
        <taxon>Natronoglomus</taxon>
    </lineage>
</organism>
<gene>
    <name evidence="9" type="ORF">OB955_22565</name>
</gene>
<name>A0ABT2QKL2_9EURY</name>
<feature type="transmembrane region" description="Helical" evidence="7">
    <location>
        <begin position="305"/>
        <end position="331"/>
    </location>
</feature>
<dbReference type="Pfam" id="PF00528">
    <property type="entry name" value="BPD_transp_1"/>
    <property type="match status" value="1"/>
</dbReference>
<dbReference type="RefSeq" id="WP_338009194.1">
    <property type="nucleotide sequence ID" value="NZ_JAOPKB010000019.1"/>
</dbReference>
<evidence type="ECO:0000256" key="4">
    <source>
        <dbReference type="ARBA" id="ARBA00022692"/>
    </source>
</evidence>
<keyword evidence="4 7" id="KW-0812">Transmembrane</keyword>
<feature type="domain" description="ABC transmembrane type-1" evidence="8">
    <location>
        <begin position="112"/>
        <end position="324"/>
    </location>
</feature>
<evidence type="ECO:0000256" key="2">
    <source>
        <dbReference type="ARBA" id="ARBA00022448"/>
    </source>
</evidence>
<keyword evidence="10" id="KW-1185">Reference proteome</keyword>
<evidence type="ECO:0000256" key="3">
    <source>
        <dbReference type="ARBA" id="ARBA00022475"/>
    </source>
</evidence>
<evidence type="ECO:0000313" key="9">
    <source>
        <dbReference type="EMBL" id="MCU4975476.1"/>
    </source>
</evidence>
<dbReference type="EMBL" id="JAOPKB010000019">
    <property type="protein sequence ID" value="MCU4975476.1"/>
    <property type="molecule type" value="Genomic_DNA"/>
</dbReference>
<evidence type="ECO:0000313" key="10">
    <source>
        <dbReference type="Proteomes" id="UP001320972"/>
    </source>
</evidence>
<comment type="caution">
    <text evidence="9">The sequence shown here is derived from an EMBL/GenBank/DDBJ whole genome shotgun (WGS) entry which is preliminary data.</text>
</comment>
<dbReference type="PANTHER" id="PTHR43163">
    <property type="entry name" value="DIPEPTIDE TRANSPORT SYSTEM PERMEASE PROTEIN DPPB-RELATED"/>
    <property type="match status" value="1"/>
</dbReference>
<dbReference type="InterPro" id="IPR000515">
    <property type="entry name" value="MetI-like"/>
</dbReference>
<dbReference type="Proteomes" id="UP001320972">
    <property type="component" value="Unassembled WGS sequence"/>
</dbReference>
<evidence type="ECO:0000259" key="8">
    <source>
        <dbReference type="PROSITE" id="PS50928"/>
    </source>
</evidence>
<reference evidence="9 10" key="1">
    <citation type="submission" date="2022-09" db="EMBL/GenBank/DDBJ databases">
        <title>Enrichment on poylsaccharides allowed isolation of novel metabolic and taxonomic groups of Haloarchaea.</title>
        <authorList>
            <person name="Sorokin D.Y."/>
            <person name="Elcheninov A.G."/>
            <person name="Khizhniak T.V."/>
            <person name="Kolganova T.V."/>
            <person name="Kublanov I.V."/>
        </authorList>
    </citation>
    <scope>NUCLEOTIDE SEQUENCE [LARGE SCALE GENOMIC DNA]</scope>
    <source>
        <strain evidence="9 10">AArc-m2/3/4</strain>
    </source>
</reference>
<evidence type="ECO:0000256" key="7">
    <source>
        <dbReference type="RuleBase" id="RU363032"/>
    </source>
</evidence>
<dbReference type="InterPro" id="IPR035906">
    <property type="entry name" value="MetI-like_sf"/>
</dbReference>
<proteinExistence type="inferred from homology"/>
<feature type="transmembrane region" description="Helical" evidence="7">
    <location>
        <begin position="193"/>
        <end position="215"/>
    </location>
</feature>
<evidence type="ECO:0000256" key="5">
    <source>
        <dbReference type="ARBA" id="ARBA00022989"/>
    </source>
</evidence>
<accession>A0ABT2QKL2</accession>
<keyword evidence="3" id="KW-1003">Cell membrane</keyword>
<comment type="subcellular location">
    <subcellularLocation>
        <location evidence="1 7">Cell membrane</location>
        <topology evidence="1 7">Multi-pass membrane protein</topology>
    </subcellularLocation>
</comment>
<protein>
    <submittedName>
        <fullName evidence="9">ABC transporter permease</fullName>
    </submittedName>
</protein>
<dbReference type="PROSITE" id="PS50928">
    <property type="entry name" value="ABC_TM1"/>
    <property type="match status" value="1"/>
</dbReference>
<evidence type="ECO:0000256" key="1">
    <source>
        <dbReference type="ARBA" id="ARBA00004651"/>
    </source>
</evidence>
<dbReference type="SUPFAM" id="SSF161098">
    <property type="entry name" value="MetI-like"/>
    <property type="match status" value="1"/>
</dbReference>
<sequence length="344" mass="38420">MNYYVKRVLQSLFTIWAVLTITFVLIRWMPGGPLDYLMAQFVQGNLGPSGTGVDTQERIAAFERMAEVYINFDPTAPLYVQYFEYVGDVLTGNLGRSIWYQQPVEEVLFPAIPWTVFIGAVAIFISFISRVIVGAALAYKEGSKLDIGGTTLLIWGHSIPFYVVAILLLYTFGYQFGWFPVSGRYNPDPPAGLNWPFIAGILHHAALPMVALAWASFGAGAIAMRANAIQILGEDYLRAAKLRGITSKRITLLYVARNAILPMYTQMLIQVGFIFSGSIILEMVFEYRGVGWYMFQAIQNNDYPLMMGCFLLITVTIAIAMLVADLTYGLVDPRVRRGESSESF</sequence>
<feature type="transmembrane region" description="Helical" evidence="7">
    <location>
        <begin position="267"/>
        <end position="285"/>
    </location>
</feature>
<evidence type="ECO:0000256" key="6">
    <source>
        <dbReference type="ARBA" id="ARBA00023136"/>
    </source>
</evidence>
<feature type="transmembrane region" description="Helical" evidence="7">
    <location>
        <begin position="151"/>
        <end position="173"/>
    </location>
</feature>
<keyword evidence="2 7" id="KW-0813">Transport</keyword>